<dbReference type="Gene3D" id="2.160.20.10">
    <property type="entry name" value="Single-stranded right-handed beta-helix, Pectin lyase-like"/>
    <property type="match status" value="1"/>
</dbReference>
<sequence>MGFMIFCSRVLFLMFLLVWCMEEAEGDESKTFNVMEYGAVADGKTDNSQALLKAWSEGCQWSNGKARVLIPTGSYMLNSVQFSGPCKAPIAFVIKGTLKAPTYLPNSNNGNWINFRYIDQLTVSGGGILDGQGHSAWPHNDCSKNSNCPIFPISLAFDFINDSKVHHLRSINSKNAHFNIYGCRNMNLSKIRLSAPDESPNTDGIKIGSSHRIKISRTVIATGDDCIAMLSGSTKIHISKVVCGPGHGISIGSLGRYDGEQDVSGIVVKNSTFTGTTNGVRIKTWPTPTSCKAFNFLFQDIIMENVFNPITIDQLYCPHGGCDQQASSNVQISDVTYKNIVGSSSSEVAVSLICSRSKPCNKVILDNINLEYVGKGDSKSSCVNVVGVSYGQQTPPTCF</sequence>
<organism evidence="11 12">
    <name type="scientific">Ziziphus jujuba var. spinosa</name>
    <dbReference type="NCBI Taxonomy" id="714518"/>
    <lineage>
        <taxon>Eukaryota</taxon>
        <taxon>Viridiplantae</taxon>
        <taxon>Streptophyta</taxon>
        <taxon>Embryophyta</taxon>
        <taxon>Tracheophyta</taxon>
        <taxon>Spermatophyta</taxon>
        <taxon>Magnoliopsida</taxon>
        <taxon>eudicotyledons</taxon>
        <taxon>Gunneridae</taxon>
        <taxon>Pentapetalae</taxon>
        <taxon>rosids</taxon>
        <taxon>fabids</taxon>
        <taxon>Rosales</taxon>
        <taxon>Rhamnaceae</taxon>
        <taxon>Paliureae</taxon>
        <taxon>Ziziphus</taxon>
    </lineage>
</organism>
<dbReference type="InterPro" id="IPR012334">
    <property type="entry name" value="Pectin_lyas_fold"/>
</dbReference>
<gene>
    <name evidence="11" type="ORF">FEM48_Zijuj12G0127600</name>
</gene>
<dbReference type="InterPro" id="IPR000743">
    <property type="entry name" value="Glyco_hydro_28"/>
</dbReference>
<evidence type="ECO:0000256" key="6">
    <source>
        <dbReference type="ARBA" id="ARBA00023295"/>
    </source>
</evidence>
<evidence type="ECO:0000256" key="8">
    <source>
        <dbReference type="PROSITE-ProRule" id="PRU10052"/>
    </source>
</evidence>
<keyword evidence="4" id="KW-0964">Secreted</keyword>
<evidence type="ECO:0000256" key="10">
    <source>
        <dbReference type="SAM" id="SignalP"/>
    </source>
</evidence>
<keyword evidence="10" id="KW-0732">Signal</keyword>
<feature type="active site" evidence="8">
    <location>
        <position position="247"/>
    </location>
</feature>
<dbReference type="EMBL" id="JAEACU010000012">
    <property type="protein sequence ID" value="KAH7512791.1"/>
    <property type="molecule type" value="Genomic_DNA"/>
</dbReference>
<evidence type="ECO:0000313" key="11">
    <source>
        <dbReference type="EMBL" id="KAH7512791.1"/>
    </source>
</evidence>
<evidence type="ECO:0000256" key="1">
    <source>
        <dbReference type="ARBA" id="ARBA00004191"/>
    </source>
</evidence>
<dbReference type="SUPFAM" id="SSF51126">
    <property type="entry name" value="Pectin lyase-like"/>
    <property type="match status" value="1"/>
</dbReference>
<dbReference type="AlphaFoldDB" id="A0A978UDE8"/>
<keyword evidence="7" id="KW-0961">Cell wall biogenesis/degradation</keyword>
<evidence type="ECO:0000256" key="7">
    <source>
        <dbReference type="ARBA" id="ARBA00023316"/>
    </source>
</evidence>
<feature type="chain" id="PRO_5038113073" description="Exopolygalacturonase-like" evidence="10">
    <location>
        <begin position="27"/>
        <end position="399"/>
    </location>
</feature>
<dbReference type="GO" id="GO:0004650">
    <property type="term" value="F:polygalacturonase activity"/>
    <property type="evidence" value="ECO:0007669"/>
    <property type="project" value="InterPro"/>
</dbReference>
<evidence type="ECO:0000256" key="2">
    <source>
        <dbReference type="ARBA" id="ARBA00008834"/>
    </source>
</evidence>
<keyword evidence="6 9" id="KW-0326">Glycosidase</keyword>
<comment type="caution">
    <text evidence="11">The sequence shown here is derived from an EMBL/GenBank/DDBJ whole genome shotgun (WGS) entry which is preliminary data.</text>
</comment>
<evidence type="ECO:0000256" key="4">
    <source>
        <dbReference type="ARBA" id="ARBA00022525"/>
    </source>
</evidence>
<reference evidence="11" key="1">
    <citation type="journal article" date="2021" name="Front. Plant Sci.">
        <title>Chromosome-Scale Genome Assembly for Chinese Sour Jujube and Insights Into Its Genome Evolution and Domestication Signature.</title>
        <authorList>
            <person name="Shen L.-Y."/>
            <person name="Luo H."/>
            <person name="Wang X.-L."/>
            <person name="Wang X.-M."/>
            <person name="Qiu X.-J."/>
            <person name="Liu H."/>
            <person name="Zhou S.-S."/>
            <person name="Jia K.-H."/>
            <person name="Nie S."/>
            <person name="Bao Y.-T."/>
            <person name="Zhang R.-G."/>
            <person name="Yun Q.-Z."/>
            <person name="Chai Y.-H."/>
            <person name="Lu J.-Y."/>
            <person name="Li Y."/>
            <person name="Zhao S.-W."/>
            <person name="Mao J.-F."/>
            <person name="Jia S.-G."/>
            <person name="Mao Y.-M."/>
        </authorList>
    </citation>
    <scope>NUCLEOTIDE SEQUENCE</scope>
    <source>
        <strain evidence="11">AT0</strain>
        <tissue evidence="11">Leaf</tissue>
    </source>
</reference>
<dbReference type="InterPro" id="IPR011050">
    <property type="entry name" value="Pectin_lyase_fold/virulence"/>
</dbReference>
<evidence type="ECO:0000256" key="9">
    <source>
        <dbReference type="RuleBase" id="RU361169"/>
    </source>
</evidence>
<dbReference type="GO" id="GO:0071555">
    <property type="term" value="P:cell wall organization"/>
    <property type="evidence" value="ECO:0007669"/>
    <property type="project" value="UniProtKB-KW"/>
</dbReference>
<protein>
    <recommendedName>
        <fullName evidence="13">Exopolygalacturonase-like</fullName>
    </recommendedName>
</protein>
<evidence type="ECO:0000256" key="3">
    <source>
        <dbReference type="ARBA" id="ARBA00022512"/>
    </source>
</evidence>
<dbReference type="GO" id="GO:0005975">
    <property type="term" value="P:carbohydrate metabolic process"/>
    <property type="evidence" value="ECO:0007669"/>
    <property type="project" value="InterPro"/>
</dbReference>
<evidence type="ECO:0008006" key="13">
    <source>
        <dbReference type="Google" id="ProtNLM"/>
    </source>
</evidence>
<keyword evidence="5 9" id="KW-0378">Hydrolase</keyword>
<dbReference type="Proteomes" id="UP000813462">
    <property type="component" value="Unassembled WGS sequence"/>
</dbReference>
<dbReference type="InterPro" id="IPR006626">
    <property type="entry name" value="PbH1"/>
</dbReference>
<dbReference type="Pfam" id="PF00295">
    <property type="entry name" value="Glyco_hydro_28"/>
    <property type="match status" value="1"/>
</dbReference>
<dbReference type="PROSITE" id="PS00502">
    <property type="entry name" value="POLYGALACTURONASE"/>
    <property type="match status" value="1"/>
</dbReference>
<dbReference type="SMART" id="SM00710">
    <property type="entry name" value="PbH1"/>
    <property type="match status" value="6"/>
</dbReference>
<name>A0A978UDE8_ZIZJJ</name>
<evidence type="ECO:0000313" key="12">
    <source>
        <dbReference type="Proteomes" id="UP000813462"/>
    </source>
</evidence>
<dbReference type="FunFam" id="2.160.20.10:FF:000004">
    <property type="entry name" value="Pectin lyase-like superfamily protein"/>
    <property type="match status" value="1"/>
</dbReference>
<accession>A0A978UDE8</accession>
<comment type="subcellular location">
    <subcellularLocation>
        <location evidence="1">Secreted</location>
        <location evidence="1">Cell wall</location>
    </subcellularLocation>
</comment>
<comment type="similarity">
    <text evidence="2 9">Belongs to the glycosyl hydrolase 28 family.</text>
</comment>
<keyword evidence="3" id="KW-0134">Cell wall</keyword>
<evidence type="ECO:0000256" key="5">
    <source>
        <dbReference type="ARBA" id="ARBA00022801"/>
    </source>
</evidence>
<proteinExistence type="inferred from homology"/>
<feature type="signal peptide" evidence="10">
    <location>
        <begin position="1"/>
        <end position="26"/>
    </location>
</feature>
<dbReference type="PANTHER" id="PTHR31375">
    <property type="match status" value="1"/>
</dbReference>